<feature type="domain" description="C2H2-type" evidence="10">
    <location>
        <begin position="107"/>
        <end position="134"/>
    </location>
</feature>
<dbReference type="GO" id="GO:0008270">
    <property type="term" value="F:zinc ion binding"/>
    <property type="evidence" value="ECO:0007669"/>
    <property type="project" value="UniProtKB-KW"/>
</dbReference>
<dbReference type="PANTHER" id="PTHR10032">
    <property type="entry name" value="ZINC FINGER PROTEIN WITH KRAB AND SCAN DOMAINS"/>
    <property type="match status" value="1"/>
</dbReference>
<sequence length="244" mass="27789">MPKSFTIKNILLEDDCDNGDTSKQKSSGQKGEEKSVFHRPFLPVPPPQIALPPPPPVPPIFQQPLFATPFVQPQIETVNGGYGIKNPLLQCSRSSLAELGEQQGDSFVCRVCRKIFPLQRLLNRHLKCHSDVKRYLCTFCVKGFNDTFDLKRHTRTHTGVRPYKCDHCDKAFTQRCSLESHNKKVHGINLSFAYKQRRDKVYVCEECGHSTRKPEIHYEHVKSAHPQASVLIRSLQKNSALLAR</sequence>
<dbReference type="InterPro" id="IPR013087">
    <property type="entry name" value="Znf_C2H2_type"/>
</dbReference>
<dbReference type="PROSITE" id="PS00028">
    <property type="entry name" value="ZINC_FINGER_C2H2_1"/>
    <property type="match status" value="3"/>
</dbReference>
<dbReference type="Proteomes" id="UP000549394">
    <property type="component" value="Unassembled WGS sequence"/>
</dbReference>
<dbReference type="EMBL" id="CAJFCJ010000010">
    <property type="protein sequence ID" value="CAD5119428.1"/>
    <property type="molecule type" value="Genomic_DNA"/>
</dbReference>
<evidence type="ECO:0000256" key="4">
    <source>
        <dbReference type="ARBA" id="ARBA00022737"/>
    </source>
</evidence>
<dbReference type="SMART" id="SM00355">
    <property type="entry name" value="ZnF_C2H2"/>
    <property type="match status" value="4"/>
</dbReference>
<evidence type="ECO:0000256" key="6">
    <source>
        <dbReference type="ARBA" id="ARBA00022833"/>
    </source>
</evidence>
<feature type="domain" description="C2H2-type" evidence="10">
    <location>
        <begin position="163"/>
        <end position="186"/>
    </location>
</feature>
<evidence type="ECO:0000256" key="1">
    <source>
        <dbReference type="ARBA" id="ARBA00004123"/>
    </source>
</evidence>
<protein>
    <submittedName>
        <fullName evidence="11">DgyrCDS8040</fullName>
    </submittedName>
</protein>
<dbReference type="GO" id="GO:0010837">
    <property type="term" value="P:regulation of keratinocyte proliferation"/>
    <property type="evidence" value="ECO:0007669"/>
    <property type="project" value="UniProtKB-ARBA"/>
</dbReference>
<keyword evidence="4" id="KW-0677">Repeat</keyword>
<evidence type="ECO:0000256" key="9">
    <source>
        <dbReference type="SAM" id="MobiDB-lite"/>
    </source>
</evidence>
<feature type="compositionally biased region" description="Polar residues" evidence="9">
    <location>
        <begin position="19"/>
        <end position="29"/>
    </location>
</feature>
<keyword evidence="6" id="KW-0862">Zinc</keyword>
<keyword evidence="7" id="KW-0539">Nucleus</keyword>
<evidence type="ECO:0000256" key="2">
    <source>
        <dbReference type="ARBA" id="ARBA00006991"/>
    </source>
</evidence>
<dbReference type="FunFam" id="3.30.160.60:FF:001250">
    <property type="entry name" value="putative transcription factor ovo-like protein 3"/>
    <property type="match status" value="1"/>
</dbReference>
<keyword evidence="3" id="KW-0479">Metal-binding</keyword>
<comment type="subcellular location">
    <subcellularLocation>
        <location evidence="1">Nucleus</location>
    </subcellularLocation>
</comment>
<reference evidence="11 12" key="1">
    <citation type="submission" date="2020-08" db="EMBL/GenBank/DDBJ databases">
        <authorList>
            <person name="Hejnol A."/>
        </authorList>
    </citation>
    <scope>NUCLEOTIDE SEQUENCE [LARGE SCALE GENOMIC DNA]</scope>
</reference>
<dbReference type="SUPFAM" id="SSF57667">
    <property type="entry name" value="beta-beta-alpha zinc fingers"/>
    <property type="match status" value="2"/>
</dbReference>
<dbReference type="FunFam" id="3.30.160.60:FF:000452">
    <property type="entry name" value="Transcription factor Ovo-like 2"/>
    <property type="match status" value="1"/>
</dbReference>
<dbReference type="GO" id="GO:0009968">
    <property type="term" value="P:negative regulation of signal transduction"/>
    <property type="evidence" value="ECO:0007669"/>
    <property type="project" value="UniProtKB-ARBA"/>
</dbReference>
<evidence type="ECO:0000313" key="11">
    <source>
        <dbReference type="EMBL" id="CAD5119428.1"/>
    </source>
</evidence>
<keyword evidence="12" id="KW-1185">Reference proteome</keyword>
<comment type="caution">
    <text evidence="11">The sequence shown here is derived from an EMBL/GenBank/DDBJ whole genome shotgun (WGS) entry which is preliminary data.</text>
</comment>
<proteinExistence type="inferred from homology"/>
<dbReference type="OrthoDB" id="6508643at2759"/>
<evidence type="ECO:0000256" key="8">
    <source>
        <dbReference type="PROSITE-ProRule" id="PRU00042"/>
    </source>
</evidence>
<dbReference type="PROSITE" id="PS50157">
    <property type="entry name" value="ZINC_FINGER_C2H2_2"/>
    <property type="match status" value="3"/>
</dbReference>
<evidence type="ECO:0000256" key="3">
    <source>
        <dbReference type="ARBA" id="ARBA00022723"/>
    </source>
</evidence>
<organism evidence="11 12">
    <name type="scientific">Dimorphilus gyrociliatus</name>
    <dbReference type="NCBI Taxonomy" id="2664684"/>
    <lineage>
        <taxon>Eukaryota</taxon>
        <taxon>Metazoa</taxon>
        <taxon>Spiralia</taxon>
        <taxon>Lophotrochozoa</taxon>
        <taxon>Annelida</taxon>
        <taxon>Polychaeta</taxon>
        <taxon>Polychaeta incertae sedis</taxon>
        <taxon>Dinophilidae</taxon>
        <taxon>Dimorphilus</taxon>
    </lineage>
</organism>
<evidence type="ECO:0000313" key="12">
    <source>
        <dbReference type="Proteomes" id="UP000549394"/>
    </source>
</evidence>
<dbReference type="InterPro" id="IPR036236">
    <property type="entry name" value="Znf_C2H2_sf"/>
</dbReference>
<accession>A0A7I8VV99</accession>
<dbReference type="PANTHER" id="PTHR10032:SF271">
    <property type="entry name" value="RH12261P-RELATED"/>
    <property type="match status" value="1"/>
</dbReference>
<dbReference type="GO" id="GO:0005634">
    <property type="term" value="C:nucleus"/>
    <property type="evidence" value="ECO:0007669"/>
    <property type="project" value="UniProtKB-SubCell"/>
</dbReference>
<dbReference type="GO" id="GO:0000978">
    <property type="term" value="F:RNA polymerase II cis-regulatory region sequence-specific DNA binding"/>
    <property type="evidence" value="ECO:0007669"/>
    <property type="project" value="TreeGrafter"/>
</dbReference>
<dbReference type="GO" id="GO:0000981">
    <property type="term" value="F:DNA-binding transcription factor activity, RNA polymerase II-specific"/>
    <property type="evidence" value="ECO:0007669"/>
    <property type="project" value="TreeGrafter"/>
</dbReference>
<dbReference type="InterPro" id="IPR027756">
    <property type="entry name" value="Ovo-like"/>
</dbReference>
<evidence type="ECO:0000259" key="10">
    <source>
        <dbReference type="PROSITE" id="PS50157"/>
    </source>
</evidence>
<dbReference type="GO" id="GO:0045892">
    <property type="term" value="P:negative regulation of DNA-templated transcription"/>
    <property type="evidence" value="ECO:0007669"/>
    <property type="project" value="UniProtKB-ARBA"/>
</dbReference>
<comment type="similarity">
    <text evidence="2">Belongs to the krueppel C2H2-type zinc-finger protein family.</text>
</comment>
<feature type="domain" description="C2H2-type" evidence="10">
    <location>
        <begin position="135"/>
        <end position="162"/>
    </location>
</feature>
<dbReference type="AlphaFoldDB" id="A0A7I8VV99"/>
<dbReference type="Pfam" id="PF00096">
    <property type="entry name" value="zf-C2H2"/>
    <property type="match status" value="2"/>
</dbReference>
<gene>
    <name evidence="11" type="ORF">DGYR_LOCUS7675</name>
</gene>
<evidence type="ECO:0000256" key="5">
    <source>
        <dbReference type="ARBA" id="ARBA00022771"/>
    </source>
</evidence>
<dbReference type="GO" id="GO:0045596">
    <property type="term" value="P:negative regulation of cell differentiation"/>
    <property type="evidence" value="ECO:0007669"/>
    <property type="project" value="UniProtKB-ARBA"/>
</dbReference>
<feature type="region of interest" description="Disordered" evidence="9">
    <location>
        <begin position="14"/>
        <end position="35"/>
    </location>
</feature>
<dbReference type="Gene3D" id="3.30.160.60">
    <property type="entry name" value="Classic Zinc Finger"/>
    <property type="match status" value="2"/>
</dbReference>
<name>A0A7I8VV99_9ANNE</name>
<evidence type="ECO:0000256" key="7">
    <source>
        <dbReference type="ARBA" id="ARBA00023242"/>
    </source>
</evidence>
<keyword evidence="5 8" id="KW-0863">Zinc-finger</keyword>
<dbReference type="GO" id="GO:0009913">
    <property type="term" value="P:epidermal cell differentiation"/>
    <property type="evidence" value="ECO:0007669"/>
    <property type="project" value="TreeGrafter"/>
</dbReference>
<dbReference type="GO" id="GO:0051241">
    <property type="term" value="P:negative regulation of multicellular organismal process"/>
    <property type="evidence" value="ECO:0007669"/>
    <property type="project" value="UniProtKB-ARBA"/>
</dbReference>